<dbReference type="Gene3D" id="1.10.238.10">
    <property type="entry name" value="EF-hand"/>
    <property type="match status" value="1"/>
</dbReference>
<dbReference type="InterPro" id="IPR011992">
    <property type="entry name" value="EF-hand-dom_pair"/>
</dbReference>
<dbReference type="RefSeq" id="XP_002504885.1">
    <property type="nucleotide sequence ID" value="XM_002504839.1"/>
</dbReference>
<dbReference type="AlphaFoldDB" id="C1EDZ9"/>
<dbReference type="Proteomes" id="UP000002009">
    <property type="component" value="Chromosome 11"/>
</dbReference>
<sequence length="124" mass="13774">MGCLASKELPTNAPAGRGPSALDQELWKSTQDLFNRLDRDRDGRITVYELREGALRELELDTTATECATFIGEFSNDSAAMDFPDFLEVMCSGAGTPEEVLLRRFNSVRKKLEYNSEDSCSRAG</sequence>
<dbReference type="PROSITE" id="PS00018">
    <property type="entry name" value="EF_HAND_1"/>
    <property type="match status" value="1"/>
</dbReference>
<organism evidence="4 5">
    <name type="scientific">Micromonas commoda (strain RCC299 / NOUM17 / CCMP2709)</name>
    <name type="common">Picoplanktonic green alga</name>
    <dbReference type="NCBI Taxonomy" id="296587"/>
    <lineage>
        <taxon>Eukaryota</taxon>
        <taxon>Viridiplantae</taxon>
        <taxon>Chlorophyta</taxon>
        <taxon>Mamiellophyceae</taxon>
        <taxon>Mamiellales</taxon>
        <taxon>Mamiellaceae</taxon>
        <taxon>Micromonas</taxon>
    </lineage>
</organism>
<proteinExistence type="predicted"/>
<dbReference type="InterPro" id="IPR002048">
    <property type="entry name" value="EF_hand_dom"/>
</dbReference>
<dbReference type="SUPFAM" id="SSF47473">
    <property type="entry name" value="EF-hand"/>
    <property type="match status" value="1"/>
</dbReference>
<evidence type="ECO:0000313" key="5">
    <source>
        <dbReference type="Proteomes" id="UP000002009"/>
    </source>
</evidence>
<keyword evidence="5" id="KW-1185">Reference proteome</keyword>
<dbReference type="InParanoid" id="C1EDZ9"/>
<dbReference type="GeneID" id="8247618"/>
<dbReference type="GO" id="GO:0005509">
    <property type="term" value="F:calcium ion binding"/>
    <property type="evidence" value="ECO:0007669"/>
    <property type="project" value="InterPro"/>
</dbReference>
<protein>
    <recommendedName>
        <fullName evidence="3">EF-hand domain-containing protein</fullName>
    </recommendedName>
</protein>
<dbReference type="InterPro" id="IPR018247">
    <property type="entry name" value="EF_Hand_1_Ca_BS"/>
</dbReference>
<keyword evidence="1" id="KW-0106">Calcium</keyword>
<evidence type="ECO:0000313" key="4">
    <source>
        <dbReference type="EMBL" id="ACO66143.1"/>
    </source>
</evidence>
<gene>
    <name evidence="4" type="ORF">MICPUN_109138</name>
</gene>
<evidence type="ECO:0000259" key="3">
    <source>
        <dbReference type="PROSITE" id="PS50222"/>
    </source>
</evidence>
<dbReference type="OrthoDB" id="26525at2759"/>
<feature type="region of interest" description="Disordered" evidence="2">
    <location>
        <begin position="1"/>
        <end position="22"/>
    </location>
</feature>
<name>C1EDZ9_MICCC</name>
<reference evidence="4 5" key="1">
    <citation type="journal article" date="2009" name="Science">
        <title>Green evolution and dynamic adaptations revealed by genomes of the marine picoeukaryotes Micromonas.</title>
        <authorList>
            <person name="Worden A.Z."/>
            <person name="Lee J.H."/>
            <person name="Mock T."/>
            <person name="Rouze P."/>
            <person name="Simmons M.P."/>
            <person name="Aerts A.L."/>
            <person name="Allen A.E."/>
            <person name="Cuvelier M.L."/>
            <person name="Derelle E."/>
            <person name="Everett M.V."/>
            <person name="Foulon E."/>
            <person name="Grimwood J."/>
            <person name="Gundlach H."/>
            <person name="Henrissat B."/>
            <person name="Napoli C."/>
            <person name="McDonald S.M."/>
            <person name="Parker M.S."/>
            <person name="Rombauts S."/>
            <person name="Salamov A."/>
            <person name="Von Dassow P."/>
            <person name="Badger J.H."/>
            <person name="Coutinho P.M."/>
            <person name="Demir E."/>
            <person name="Dubchak I."/>
            <person name="Gentemann C."/>
            <person name="Eikrem W."/>
            <person name="Gready J.E."/>
            <person name="John U."/>
            <person name="Lanier W."/>
            <person name="Lindquist E.A."/>
            <person name="Lucas S."/>
            <person name="Mayer K.F."/>
            <person name="Moreau H."/>
            <person name="Not F."/>
            <person name="Otillar R."/>
            <person name="Panaud O."/>
            <person name="Pangilinan J."/>
            <person name="Paulsen I."/>
            <person name="Piegu B."/>
            <person name="Poliakov A."/>
            <person name="Robbens S."/>
            <person name="Schmutz J."/>
            <person name="Toulza E."/>
            <person name="Wyss T."/>
            <person name="Zelensky A."/>
            <person name="Zhou K."/>
            <person name="Armbrust E.V."/>
            <person name="Bhattacharya D."/>
            <person name="Goodenough U.W."/>
            <person name="Van de Peer Y."/>
            <person name="Grigoriev I.V."/>
        </authorList>
    </citation>
    <scope>NUCLEOTIDE SEQUENCE [LARGE SCALE GENOMIC DNA]</scope>
    <source>
        <strain evidence="5">RCC299 / NOUM17</strain>
    </source>
</reference>
<accession>C1EDZ9</accession>
<evidence type="ECO:0000256" key="1">
    <source>
        <dbReference type="ARBA" id="ARBA00022837"/>
    </source>
</evidence>
<dbReference type="PROSITE" id="PS50222">
    <property type="entry name" value="EF_HAND_2"/>
    <property type="match status" value="1"/>
</dbReference>
<dbReference type="KEGG" id="mis:MICPUN_109138"/>
<dbReference type="Pfam" id="PF13405">
    <property type="entry name" value="EF-hand_6"/>
    <property type="match status" value="1"/>
</dbReference>
<dbReference type="EMBL" id="CP001330">
    <property type="protein sequence ID" value="ACO66143.1"/>
    <property type="molecule type" value="Genomic_DNA"/>
</dbReference>
<evidence type="ECO:0000256" key="2">
    <source>
        <dbReference type="SAM" id="MobiDB-lite"/>
    </source>
</evidence>
<feature type="domain" description="EF-hand" evidence="3">
    <location>
        <begin position="25"/>
        <end position="60"/>
    </location>
</feature>